<protein>
    <recommendedName>
        <fullName evidence="2">N-acetyltransferase domain-containing protein</fullName>
    </recommendedName>
</protein>
<accession>A0ABN9X0K9</accession>
<organism evidence="3 4">
    <name type="scientific">Prorocentrum cordatum</name>
    <dbReference type="NCBI Taxonomy" id="2364126"/>
    <lineage>
        <taxon>Eukaryota</taxon>
        <taxon>Sar</taxon>
        <taxon>Alveolata</taxon>
        <taxon>Dinophyceae</taxon>
        <taxon>Prorocentrales</taxon>
        <taxon>Prorocentraceae</taxon>
        <taxon>Prorocentrum</taxon>
    </lineage>
</organism>
<feature type="region of interest" description="Disordered" evidence="1">
    <location>
        <begin position="109"/>
        <end position="174"/>
    </location>
</feature>
<feature type="compositionally biased region" description="Basic residues" evidence="1">
    <location>
        <begin position="119"/>
        <end position="146"/>
    </location>
</feature>
<feature type="domain" description="N-acetyltransferase" evidence="2">
    <location>
        <begin position="173"/>
        <end position="221"/>
    </location>
</feature>
<keyword evidence="4" id="KW-1185">Reference proteome</keyword>
<feature type="compositionally biased region" description="Low complexity" evidence="1">
    <location>
        <begin position="68"/>
        <end position="83"/>
    </location>
</feature>
<evidence type="ECO:0000313" key="4">
    <source>
        <dbReference type="Proteomes" id="UP001189429"/>
    </source>
</evidence>
<dbReference type="Proteomes" id="UP001189429">
    <property type="component" value="Unassembled WGS sequence"/>
</dbReference>
<evidence type="ECO:0000256" key="1">
    <source>
        <dbReference type="SAM" id="MobiDB-lite"/>
    </source>
</evidence>
<feature type="region of interest" description="Disordered" evidence="1">
    <location>
        <begin position="266"/>
        <end position="300"/>
    </location>
</feature>
<dbReference type="EMBL" id="CAUYUJ010019649">
    <property type="protein sequence ID" value="CAK0892688.1"/>
    <property type="molecule type" value="Genomic_DNA"/>
</dbReference>
<dbReference type="InterPro" id="IPR000182">
    <property type="entry name" value="GNAT_dom"/>
</dbReference>
<feature type="compositionally biased region" description="Pro residues" evidence="1">
    <location>
        <begin position="56"/>
        <end position="66"/>
    </location>
</feature>
<dbReference type="Gene3D" id="3.40.630.30">
    <property type="match status" value="1"/>
</dbReference>
<reference evidence="3" key="1">
    <citation type="submission" date="2023-10" db="EMBL/GenBank/DDBJ databases">
        <authorList>
            <person name="Chen Y."/>
            <person name="Shah S."/>
            <person name="Dougan E. K."/>
            <person name="Thang M."/>
            <person name="Chan C."/>
        </authorList>
    </citation>
    <scope>NUCLEOTIDE SEQUENCE [LARGE SCALE GENOMIC DNA]</scope>
</reference>
<dbReference type="SUPFAM" id="SSF55729">
    <property type="entry name" value="Acyl-CoA N-acyltransferases (Nat)"/>
    <property type="match status" value="1"/>
</dbReference>
<feature type="compositionally biased region" description="Basic residues" evidence="1">
    <location>
        <begin position="271"/>
        <end position="285"/>
    </location>
</feature>
<name>A0ABN9X0K9_9DINO</name>
<dbReference type="InterPro" id="IPR016181">
    <property type="entry name" value="Acyl_CoA_acyltransferase"/>
</dbReference>
<evidence type="ECO:0000313" key="3">
    <source>
        <dbReference type="EMBL" id="CAK0892688.1"/>
    </source>
</evidence>
<feature type="region of interest" description="Disordered" evidence="1">
    <location>
        <begin position="1"/>
        <end position="95"/>
    </location>
</feature>
<feature type="compositionally biased region" description="Low complexity" evidence="1">
    <location>
        <begin position="43"/>
        <end position="55"/>
    </location>
</feature>
<proteinExistence type="predicted"/>
<feature type="compositionally biased region" description="Basic residues" evidence="1">
    <location>
        <begin position="157"/>
        <end position="172"/>
    </location>
</feature>
<sequence>MAVAHSSPTGARRPAERSASRPGAARAVGRRGGRRGAAPPRPWAWSGGRSTRAPPGLRPAGPPGGGPRPSRSPSRPPRCWRTSRSGRGRRASLAGWLASGGPARLFRPTTWCSRLQTPRGRRGAARGRCGRGRRGALRPGRGRPLRPPRDHNGRSGRGQRGRVRRAVQRRGAARAAENRGVGRFMVERAEAEACARGFSFLYVWTVDGTEALLRFYQRAGFELAEAPGGAARRRAARGADGRGRAARAPTAGARVVVWLRKALRGEGGQGRGRRGRAARRGRRAAGARPEDPGIGPQSSVTSAAHLHARGLEAVVVLVRVPEASRLPSFGDVLGIPSLECTIVR</sequence>
<dbReference type="Pfam" id="PF00583">
    <property type="entry name" value="Acetyltransf_1"/>
    <property type="match status" value="1"/>
</dbReference>
<comment type="caution">
    <text evidence="3">The sequence shown here is derived from an EMBL/GenBank/DDBJ whole genome shotgun (WGS) entry which is preliminary data.</text>
</comment>
<gene>
    <name evidence="3" type="ORF">PCOR1329_LOCUS72284</name>
</gene>
<evidence type="ECO:0000259" key="2">
    <source>
        <dbReference type="Pfam" id="PF00583"/>
    </source>
</evidence>